<evidence type="ECO:0000313" key="3">
    <source>
        <dbReference type="Proteomes" id="UP000050525"/>
    </source>
</evidence>
<reference evidence="2 3" key="1">
    <citation type="journal article" date="2012" name="Genome Biol.">
        <title>Sequencing three crocodilian genomes to illuminate the evolution of archosaurs and amniotes.</title>
        <authorList>
            <person name="St John J.A."/>
            <person name="Braun E.L."/>
            <person name="Isberg S.R."/>
            <person name="Miles L.G."/>
            <person name="Chong A.Y."/>
            <person name="Gongora J."/>
            <person name="Dalzell P."/>
            <person name="Moran C."/>
            <person name="Bed'hom B."/>
            <person name="Abzhanov A."/>
            <person name="Burgess S.C."/>
            <person name="Cooksey A.M."/>
            <person name="Castoe T.A."/>
            <person name="Crawford N.G."/>
            <person name="Densmore L.D."/>
            <person name="Drew J.C."/>
            <person name="Edwards S.V."/>
            <person name="Faircloth B.C."/>
            <person name="Fujita M.K."/>
            <person name="Greenwold M.J."/>
            <person name="Hoffmann F.G."/>
            <person name="Howard J.M."/>
            <person name="Iguchi T."/>
            <person name="Janes D.E."/>
            <person name="Khan S.Y."/>
            <person name="Kohno S."/>
            <person name="de Koning A.J."/>
            <person name="Lance S.L."/>
            <person name="McCarthy F.M."/>
            <person name="McCormack J.E."/>
            <person name="Merchant M.E."/>
            <person name="Peterson D.G."/>
            <person name="Pollock D.D."/>
            <person name="Pourmand N."/>
            <person name="Raney B.J."/>
            <person name="Roessler K.A."/>
            <person name="Sanford J.R."/>
            <person name="Sawyer R.H."/>
            <person name="Schmidt C.J."/>
            <person name="Triplett E.W."/>
            <person name="Tuberville T.D."/>
            <person name="Venegas-Anaya M."/>
            <person name="Howard J.T."/>
            <person name="Jarvis E.D."/>
            <person name="Guillette L.J.Jr."/>
            <person name="Glenn T.C."/>
            <person name="Green R.E."/>
            <person name="Ray D.A."/>
        </authorList>
    </citation>
    <scope>NUCLEOTIDE SEQUENCE [LARGE SCALE GENOMIC DNA]</scope>
    <source>
        <strain evidence="2">KSC_2009_1</strain>
    </source>
</reference>
<protein>
    <submittedName>
        <fullName evidence="2">Uncharacterized protein</fullName>
    </submittedName>
</protein>
<organism evidence="2 3">
    <name type="scientific">Alligator mississippiensis</name>
    <name type="common">American alligator</name>
    <dbReference type="NCBI Taxonomy" id="8496"/>
    <lineage>
        <taxon>Eukaryota</taxon>
        <taxon>Metazoa</taxon>
        <taxon>Chordata</taxon>
        <taxon>Craniata</taxon>
        <taxon>Vertebrata</taxon>
        <taxon>Euteleostomi</taxon>
        <taxon>Archelosauria</taxon>
        <taxon>Archosauria</taxon>
        <taxon>Crocodylia</taxon>
        <taxon>Alligatoridae</taxon>
        <taxon>Alligatorinae</taxon>
        <taxon>Alligator</taxon>
    </lineage>
</organism>
<proteinExistence type="predicted"/>
<sequence length="74" mass="8219">MLHRKTGITKLCQCDLVEKSLLGPRAGRGLTLIRTARPFCQECLEEETVRQTYLGDPHSIQADPRRLIPSASAA</sequence>
<comment type="caution">
    <text evidence="2">The sequence shown here is derived from an EMBL/GenBank/DDBJ whole genome shotgun (WGS) entry which is preliminary data.</text>
</comment>
<feature type="region of interest" description="Disordered" evidence="1">
    <location>
        <begin position="54"/>
        <end position="74"/>
    </location>
</feature>
<evidence type="ECO:0000313" key="2">
    <source>
        <dbReference type="EMBL" id="KYO47598.1"/>
    </source>
</evidence>
<evidence type="ECO:0000256" key="1">
    <source>
        <dbReference type="SAM" id="MobiDB-lite"/>
    </source>
</evidence>
<name>A0A151PF19_ALLMI</name>
<dbReference type="EMBL" id="AKHW03000416">
    <property type="protein sequence ID" value="KYO47598.1"/>
    <property type="molecule type" value="Genomic_DNA"/>
</dbReference>
<dbReference type="AlphaFoldDB" id="A0A151PF19"/>
<dbReference type="Proteomes" id="UP000050525">
    <property type="component" value="Unassembled WGS sequence"/>
</dbReference>
<keyword evidence="3" id="KW-1185">Reference proteome</keyword>
<gene>
    <name evidence="2" type="ORF">Y1Q_0019706</name>
</gene>
<accession>A0A151PF19</accession>